<dbReference type="InterPro" id="IPR001647">
    <property type="entry name" value="HTH_TetR"/>
</dbReference>
<dbReference type="PRINTS" id="PR00455">
    <property type="entry name" value="HTHTETR"/>
</dbReference>
<evidence type="ECO:0000256" key="2">
    <source>
        <dbReference type="PROSITE-ProRule" id="PRU00335"/>
    </source>
</evidence>
<evidence type="ECO:0000259" key="3">
    <source>
        <dbReference type="PROSITE" id="PS50977"/>
    </source>
</evidence>
<dbReference type="AlphaFoldDB" id="A0A5N6MRL3"/>
<keyword evidence="5" id="KW-1185">Reference proteome</keyword>
<evidence type="ECO:0000313" key="5">
    <source>
        <dbReference type="Proteomes" id="UP000326852"/>
    </source>
</evidence>
<dbReference type="GO" id="GO:0003700">
    <property type="term" value="F:DNA-binding transcription factor activity"/>
    <property type="evidence" value="ECO:0007669"/>
    <property type="project" value="TreeGrafter"/>
</dbReference>
<feature type="domain" description="HTH tetR-type" evidence="3">
    <location>
        <begin position="16"/>
        <end position="76"/>
    </location>
</feature>
<protein>
    <submittedName>
        <fullName evidence="4">TetR family transcriptional regulator</fullName>
    </submittedName>
</protein>
<gene>
    <name evidence="4" type="ORF">GD627_01680</name>
</gene>
<reference evidence="4 5" key="1">
    <citation type="submission" date="2019-08" db="EMBL/GenBank/DDBJ databases">
        <title>Arthrobacter sp. nov., isolated from plateau pika and Tibetan wild ass.</title>
        <authorList>
            <person name="Ge Y."/>
        </authorList>
    </citation>
    <scope>NUCLEOTIDE SEQUENCE [LARGE SCALE GENOMIC DNA]</scope>
    <source>
        <strain evidence="4 5">785</strain>
    </source>
</reference>
<name>A0A5N6MRL3_9MICC</name>
<dbReference type="SUPFAM" id="SSF46689">
    <property type="entry name" value="Homeodomain-like"/>
    <property type="match status" value="1"/>
</dbReference>
<dbReference type="GO" id="GO:0000976">
    <property type="term" value="F:transcription cis-regulatory region binding"/>
    <property type="evidence" value="ECO:0007669"/>
    <property type="project" value="TreeGrafter"/>
</dbReference>
<dbReference type="RefSeq" id="WP_152271087.1">
    <property type="nucleotide sequence ID" value="NZ_VTFX01000001.1"/>
</dbReference>
<dbReference type="PANTHER" id="PTHR30055:SF209">
    <property type="entry name" value="POSSIBLE TRANSCRIPTIONAL REGULATORY PROTEIN (PROBABLY TETR-FAMILY)"/>
    <property type="match status" value="1"/>
</dbReference>
<feature type="DNA-binding region" description="H-T-H motif" evidence="2">
    <location>
        <begin position="39"/>
        <end position="58"/>
    </location>
</feature>
<organism evidence="4 5">
    <name type="scientific">Arthrobacter yangruifuii</name>
    <dbReference type="NCBI Taxonomy" id="2606616"/>
    <lineage>
        <taxon>Bacteria</taxon>
        <taxon>Bacillati</taxon>
        <taxon>Actinomycetota</taxon>
        <taxon>Actinomycetes</taxon>
        <taxon>Micrococcales</taxon>
        <taxon>Micrococcaceae</taxon>
        <taxon>Arthrobacter</taxon>
    </lineage>
</organism>
<dbReference type="InterPro" id="IPR009057">
    <property type="entry name" value="Homeodomain-like_sf"/>
</dbReference>
<evidence type="ECO:0000313" key="4">
    <source>
        <dbReference type="EMBL" id="KAD4059825.1"/>
    </source>
</evidence>
<dbReference type="Proteomes" id="UP000326852">
    <property type="component" value="Unassembled WGS sequence"/>
</dbReference>
<keyword evidence="1 2" id="KW-0238">DNA-binding</keyword>
<dbReference type="InterPro" id="IPR050109">
    <property type="entry name" value="HTH-type_TetR-like_transc_reg"/>
</dbReference>
<dbReference type="Gene3D" id="1.10.357.10">
    <property type="entry name" value="Tetracycline Repressor, domain 2"/>
    <property type="match status" value="1"/>
</dbReference>
<dbReference type="EMBL" id="VTFX01000001">
    <property type="protein sequence ID" value="KAD4059825.1"/>
    <property type="molecule type" value="Genomic_DNA"/>
</dbReference>
<dbReference type="Pfam" id="PF00440">
    <property type="entry name" value="TetR_N"/>
    <property type="match status" value="1"/>
</dbReference>
<accession>A0A5N6MRL3</accession>
<sequence>MGGRGPSQAGIRVDAARNRSLLLQAALELVAAGGADALTMDDLAARARVGKGTVFRRFGSRAGLMQALLDHAEQGFRTAYVLGPPPLGPGASARDRLHAFGLARLASLKVTGELARAADVDPRTRYRHPSRSLARAHLAGLLRMAGPVPDPELVAYQLAAFLDAGLLLHLNGEERMSLHRLEKGWRKAGKSWWTR</sequence>
<proteinExistence type="predicted"/>
<dbReference type="PANTHER" id="PTHR30055">
    <property type="entry name" value="HTH-TYPE TRANSCRIPTIONAL REGULATOR RUTR"/>
    <property type="match status" value="1"/>
</dbReference>
<evidence type="ECO:0000256" key="1">
    <source>
        <dbReference type="ARBA" id="ARBA00023125"/>
    </source>
</evidence>
<comment type="caution">
    <text evidence="4">The sequence shown here is derived from an EMBL/GenBank/DDBJ whole genome shotgun (WGS) entry which is preliminary data.</text>
</comment>
<dbReference type="PROSITE" id="PS50977">
    <property type="entry name" value="HTH_TETR_2"/>
    <property type="match status" value="1"/>
</dbReference>